<feature type="domain" description="Core-binding (CB)" evidence="7">
    <location>
        <begin position="25"/>
        <end position="120"/>
    </location>
</feature>
<dbReference type="SUPFAM" id="SSF56349">
    <property type="entry name" value="DNA breaking-rejoining enzymes"/>
    <property type="match status" value="1"/>
</dbReference>
<dbReference type="Gene3D" id="1.10.443.10">
    <property type="entry name" value="Intergrase catalytic core"/>
    <property type="match status" value="1"/>
</dbReference>
<protein>
    <recommendedName>
        <fullName evidence="10">Integrase</fullName>
    </recommendedName>
</protein>
<evidence type="ECO:0000256" key="2">
    <source>
        <dbReference type="ARBA" id="ARBA00022908"/>
    </source>
</evidence>
<accession>A0A096FKY4</accession>
<keyword evidence="3 5" id="KW-0238">DNA-binding</keyword>
<dbReference type="AlphaFoldDB" id="A0A096FKY4"/>
<comment type="similarity">
    <text evidence="1">Belongs to the 'phage' integrase family.</text>
</comment>
<evidence type="ECO:0000259" key="6">
    <source>
        <dbReference type="PROSITE" id="PS51898"/>
    </source>
</evidence>
<dbReference type="InterPro" id="IPR011010">
    <property type="entry name" value="DNA_brk_join_enz"/>
</dbReference>
<keyword evidence="4" id="KW-0233">DNA recombination</keyword>
<dbReference type="InterPro" id="IPR002104">
    <property type="entry name" value="Integrase_catalytic"/>
</dbReference>
<dbReference type="GO" id="GO:0015074">
    <property type="term" value="P:DNA integration"/>
    <property type="evidence" value="ECO:0007669"/>
    <property type="project" value="UniProtKB-KW"/>
</dbReference>
<dbReference type="PROSITE" id="PS51900">
    <property type="entry name" value="CB"/>
    <property type="match status" value="1"/>
</dbReference>
<dbReference type="Proteomes" id="UP000029553">
    <property type="component" value="Unassembled WGS sequence"/>
</dbReference>
<reference evidence="8 9" key="1">
    <citation type="submission" date="2013-09" db="EMBL/GenBank/DDBJ databases">
        <title>High correlation between genotypes and phenotypes of environmental bacteria Comamonas testosteroni strains.</title>
        <authorList>
            <person name="Liu L."/>
            <person name="Zhu W."/>
            <person name="Xia X."/>
            <person name="Xu B."/>
            <person name="Luo M."/>
            <person name="Wang G."/>
        </authorList>
    </citation>
    <scope>NUCLEOTIDE SEQUENCE [LARGE SCALE GENOMIC DNA]</scope>
    <source>
        <strain evidence="8 9">JL40</strain>
    </source>
</reference>
<evidence type="ECO:0000256" key="5">
    <source>
        <dbReference type="PROSITE-ProRule" id="PRU01248"/>
    </source>
</evidence>
<evidence type="ECO:0008006" key="10">
    <source>
        <dbReference type="Google" id="ProtNLM"/>
    </source>
</evidence>
<dbReference type="PROSITE" id="PS51898">
    <property type="entry name" value="TYR_RECOMBINASE"/>
    <property type="match status" value="1"/>
</dbReference>
<dbReference type="Pfam" id="PF00589">
    <property type="entry name" value="Phage_integrase"/>
    <property type="match status" value="1"/>
</dbReference>
<dbReference type="Gene3D" id="1.10.150.130">
    <property type="match status" value="1"/>
</dbReference>
<dbReference type="InterPro" id="IPR044068">
    <property type="entry name" value="CB"/>
</dbReference>
<evidence type="ECO:0000313" key="9">
    <source>
        <dbReference type="Proteomes" id="UP000029553"/>
    </source>
</evidence>
<dbReference type="RefSeq" id="WP_034368689.1">
    <property type="nucleotide sequence ID" value="NZ_AWOR01000043.1"/>
</dbReference>
<evidence type="ECO:0000256" key="1">
    <source>
        <dbReference type="ARBA" id="ARBA00008857"/>
    </source>
</evidence>
<evidence type="ECO:0000256" key="4">
    <source>
        <dbReference type="ARBA" id="ARBA00023172"/>
    </source>
</evidence>
<evidence type="ECO:0000256" key="3">
    <source>
        <dbReference type="ARBA" id="ARBA00023125"/>
    </source>
</evidence>
<name>A0A096FKY4_COMTE</name>
<dbReference type="InterPro" id="IPR013762">
    <property type="entry name" value="Integrase-like_cat_sf"/>
</dbReference>
<evidence type="ECO:0000259" key="7">
    <source>
        <dbReference type="PROSITE" id="PS51900"/>
    </source>
</evidence>
<dbReference type="PANTHER" id="PTHR30349">
    <property type="entry name" value="PHAGE INTEGRASE-RELATED"/>
    <property type="match status" value="1"/>
</dbReference>
<dbReference type="GO" id="GO:0003677">
    <property type="term" value="F:DNA binding"/>
    <property type="evidence" value="ECO:0007669"/>
    <property type="project" value="UniProtKB-UniRule"/>
</dbReference>
<gene>
    <name evidence="8" type="ORF">P353_10475</name>
</gene>
<dbReference type="PANTHER" id="PTHR30349:SF64">
    <property type="entry name" value="PROPHAGE INTEGRASE INTD-RELATED"/>
    <property type="match status" value="1"/>
</dbReference>
<organism evidence="8 9">
    <name type="scientific">Comamonas testosteroni</name>
    <name type="common">Pseudomonas testosteroni</name>
    <dbReference type="NCBI Taxonomy" id="285"/>
    <lineage>
        <taxon>Bacteria</taxon>
        <taxon>Pseudomonadati</taxon>
        <taxon>Pseudomonadota</taxon>
        <taxon>Betaproteobacteria</taxon>
        <taxon>Burkholderiales</taxon>
        <taxon>Comamonadaceae</taxon>
        <taxon>Comamonas</taxon>
    </lineage>
</organism>
<sequence length="388" mass="44806">MRFVLADSNLVVAGMVYEGFPLLIDDDGDAIQPAQSFLWHLLPSTGRIQSKKTWEAYGRAIYDFFAYSLTNHLDWRAAPTSDHPGAIEAWRDWSRGTLGLSARTINQRMRVVIRFYKWAEQQGYIERVPFDYVTVQTSREPGFLAHVDASGGKMETPAILLSEEQRTIRFLTKEQIDLCHKTLVNPTHQLMFELMVRTGLRQIECRSFPDAYTFDPSRRKDLRAGAKFSLYLDPKHMDLKREKPRDIDMPYDLMEKLWIYSVRQRQVRANNHPEAKELPHLFLTEGGVPYSRNAVTAIFAKLSQRVGFKVTAHMLRHSYATYLLWSLDKSPTFQGEPILYVCDRMGHSNVSTTYHYLHLIRILKGQLVLAHEDEIDQLFSSTVGNESS</sequence>
<feature type="domain" description="Tyr recombinase" evidence="6">
    <location>
        <begin position="166"/>
        <end position="369"/>
    </location>
</feature>
<dbReference type="InterPro" id="IPR050090">
    <property type="entry name" value="Tyrosine_recombinase_XerCD"/>
</dbReference>
<comment type="caution">
    <text evidence="8">The sequence shown here is derived from an EMBL/GenBank/DDBJ whole genome shotgun (WGS) entry which is preliminary data.</text>
</comment>
<dbReference type="CDD" id="cd00397">
    <property type="entry name" value="DNA_BRE_C"/>
    <property type="match status" value="1"/>
</dbReference>
<proteinExistence type="inferred from homology"/>
<dbReference type="InterPro" id="IPR010998">
    <property type="entry name" value="Integrase_recombinase_N"/>
</dbReference>
<dbReference type="EMBL" id="AWOR01000043">
    <property type="protein sequence ID" value="KGH30574.1"/>
    <property type="molecule type" value="Genomic_DNA"/>
</dbReference>
<keyword evidence="2" id="KW-0229">DNA integration</keyword>
<dbReference type="GO" id="GO:0006310">
    <property type="term" value="P:DNA recombination"/>
    <property type="evidence" value="ECO:0007669"/>
    <property type="project" value="UniProtKB-KW"/>
</dbReference>
<evidence type="ECO:0000313" key="8">
    <source>
        <dbReference type="EMBL" id="KGH30574.1"/>
    </source>
</evidence>